<dbReference type="SUPFAM" id="SSF54909">
    <property type="entry name" value="Dimeric alpha+beta barrel"/>
    <property type="match status" value="1"/>
</dbReference>
<dbReference type="KEGG" id="ome:OLMES_1610"/>
<accession>A0A1Y0I865</accession>
<dbReference type="AlphaFoldDB" id="A0A1Y0I865"/>
<organism evidence="3 4">
    <name type="scientific">Oleiphilus messinensis</name>
    <dbReference type="NCBI Taxonomy" id="141451"/>
    <lineage>
        <taxon>Bacteria</taxon>
        <taxon>Pseudomonadati</taxon>
        <taxon>Pseudomonadota</taxon>
        <taxon>Gammaproteobacteria</taxon>
        <taxon>Oceanospirillales</taxon>
        <taxon>Oleiphilaceae</taxon>
        <taxon>Oleiphilus</taxon>
    </lineage>
</organism>
<reference evidence="3 4" key="1">
    <citation type="submission" date="2017-05" db="EMBL/GenBank/DDBJ databases">
        <title>Genomic insights into alkan degradation activity of Oleiphilus messinensis.</title>
        <authorList>
            <person name="Kozyavkin S.A."/>
            <person name="Slesarev A.I."/>
            <person name="Golyshin P.N."/>
            <person name="Korzhenkov A."/>
            <person name="Golyshina O.N."/>
            <person name="Toshchakov S.V."/>
        </authorList>
    </citation>
    <scope>NUCLEOTIDE SEQUENCE [LARGE SCALE GENOMIC DNA]</scope>
    <source>
        <strain evidence="3 4">ME102</strain>
    </source>
</reference>
<keyword evidence="1" id="KW-0732">Signal</keyword>
<dbReference type="RefSeq" id="WP_198343267.1">
    <property type="nucleotide sequence ID" value="NZ_CP021425.1"/>
</dbReference>
<evidence type="ECO:0000313" key="3">
    <source>
        <dbReference type="EMBL" id="ARU55685.1"/>
    </source>
</evidence>
<keyword evidence="3" id="KW-0560">Oxidoreductase</keyword>
<protein>
    <submittedName>
        <fullName evidence="3">ABM family monooxygenase</fullName>
    </submittedName>
</protein>
<dbReference type="EMBL" id="CP021425">
    <property type="protein sequence ID" value="ARU55685.1"/>
    <property type="molecule type" value="Genomic_DNA"/>
</dbReference>
<evidence type="ECO:0000256" key="1">
    <source>
        <dbReference type="SAM" id="SignalP"/>
    </source>
</evidence>
<keyword evidence="3" id="KW-0503">Monooxygenase</keyword>
<proteinExistence type="predicted"/>
<name>A0A1Y0I865_9GAMM</name>
<dbReference type="Proteomes" id="UP000196027">
    <property type="component" value="Chromosome"/>
</dbReference>
<evidence type="ECO:0000313" key="4">
    <source>
        <dbReference type="Proteomes" id="UP000196027"/>
    </source>
</evidence>
<dbReference type="PROSITE" id="PS51725">
    <property type="entry name" value="ABM"/>
    <property type="match status" value="1"/>
</dbReference>
<dbReference type="Gene3D" id="3.30.70.100">
    <property type="match status" value="1"/>
</dbReference>
<dbReference type="InterPro" id="IPR011008">
    <property type="entry name" value="Dimeric_a/b-barrel"/>
</dbReference>
<keyword evidence="4" id="KW-1185">Reference proteome</keyword>
<gene>
    <name evidence="3" type="ORF">OLMES_1610</name>
</gene>
<evidence type="ECO:0000259" key="2">
    <source>
        <dbReference type="PROSITE" id="PS51725"/>
    </source>
</evidence>
<sequence length="124" mass="14206">MFKRLITTLFVLTFITFATLSQAQQIQEETKMNVIITFNVKEDKLASFRQIMDDVKINLPSVEGCDTVTIYNDAEDPKVFTLVETWNSREAHKKHIDGVVASGTWETIAQHLQSDPVSSYFQVY</sequence>
<dbReference type="GO" id="GO:0004497">
    <property type="term" value="F:monooxygenase activity"/>
    <property type="evidence" value="ECO:0007669"/>
    <property type="project" value="UniProtKB-KW"/>
</dbReference>
<feature type="signal peptide" evidence="1">
    <location>
        <begin position="1"/>
        <end position="23"/>
    </location>
</feature>
<dbReference type="InterPro" id="IPR007138">
    <property type="entry name" value="ABM_dom"/>
</dbReference>
<feature type="domain" description="ABM" evidence="2">
    <location>
        <begin position="32"/>
        <end position="121"/>
    </location>
</feature>
<dbReference type="Pfam" id="PF03992">
    <property type="entry name" value="ABM"/>
    <property type="match status" value="1"/>
</dbReference>
<feature type="chain" id="PRO_5012598246" evidence="1">
    <location>
        <begin position="24"/>
        <end position="124"/>
    </location>
</feature>